<evidence type="ECO:0000313" key="1">
    <source>
        <dbReference type="EMBL" id="TFK75745.1"/>
    </source>
</evidence>
<accession>A0ACD3BC56</accession>
<dbReference type="EMBL" id="ML208262">
    <property type="protein sequence ID" value="TFK75745.1"/>
    <property type="molecule type" value="Genomic_DNA"/>
</dbReference>
<sequence>MSRFNRYEEDIHRLPSGWKRISYDADTRVYTFRDEKGALYQSAPGEEYGILTPISRNPPGTTSTRPGAFDESNSDNITPKRTGGRRGTTFQEMLPPAAIASSPSPVHSLSRSFSLGKRGTPATSDRSPHRTLFVEAVKKSTLPKVHVVVQNLRRSVTSARKPPSSTARGQPPANESEDTAALLRRSSRASSNITRSTSLSSTRSGTSTIRPNSPRRL</sequence>
<organism evidence="1 2">
    <name type="scientific">Pluteus cervinus</name>
    <dbReference type="NCBI Taxonomy" id="181527"/>
    <lineage>
        <taxon>Eukaryota</taxon>
        <taxon>Fungi</taxon>
        <taxon>Dikarya</taxon>
        <taxon>Basidiomycota</taxon>
        <taxon>Agaricomycotina</taxon>
        <taxon>Agaricomycetes</taxon>
        <taxon>Agaricomycetidae</taxon>
        <taxon>Agaricales</taxon>
        <taxon>Pluteineae</taxon>
        <taxon>Pluteaceae</taxon>
        <taxon>Pluteus</taxon>
    </lineage>
</organism>
<evidence type="ECO:0000313" key="2">
    <source>
        <dbReference type="Proteomes" id="UP000308600"/>
    </source>
</evidence>
<keyword evidence="2" id="KW-1185">Reference proteome</keyword>
<gene>
    <name evidence="1" type="ORF">BDN72DRAFT_954890</name>
</gene>
<name>A0ACD3BC56_9AGAR</name>
<reference evidence="1 2" key="1">
    <citation type="journal article" date="2019" name="Nat. Ecol. Evol.">
        <title>Megaphylogeny resolves global patterns of mushroom evolution.</title>
        <authorList>
            <person name="Varga T."/>
            <person name="Krizsan K."/>
            <person name="Foldi C."/>
            <person name="Dima B."/>
            <person name="Sanchez-Garcia M."/>
            <person name="Sanchez-Ramirez S."/>
            <person name="Szollosi G.J."/>
            <person name="Szarkandi J.G."/>
            <person name="Papp V."/>
            <person name="Albert L."/>
            <person name="Andreopoulos W."/>
            <person name="Angelini C."/>
            <person name="Antonin V."/>
            <person name="Barry K.W."/>
            <person name="Bougher N.L."/>
            <person name="Buchanan P."/>
            <person name="Buyck B."/>
            <person name="Bense V."/>
            <person name="Catcheside P."/>
            <person name="Chovatia M."/>
            <person name="Cooper J."/>
            <person name="Damon W."/>
            <person name="Desjardin D."/>
            <person name="Finy P."/>
            <person name="Geml J."/>
            <person name="Haridas S."/>
            <person name="Hughes K."/>
            <person name="Justo A."/>
            <person name="Karasinski D."/>
            <person name="Kautmanova I."/>
            <person name="Kiss B."/>
            <person name="Kocsube S."/>
            <person name="Kotiranta H."/>
            <person name="LaButti K.M."/>
            <person name="Lechner B.E."/>
            <person name="Liimatainen K."/>
            <person name="Lipzen A."/>
            <person name="Lukacs Z."/>
            <person name="Mihaltcheva S."/>
            <person name="Morgado L.N."/>
            <person name="Niskanen T."/>
            <person name="Noordeloos M.E."/>
            <person name="Ohm R.A."/>
            <person name="Ortiz-Santana B."/>
            <person name="Ovrebo C."/>
            <person name="Racz N."/>
            <person name="Riley R."/>
            <person name="Savchenko A."/>
            <person name="Shiryaev A."/>
            <person name="Soop K."/>
            <person name="Spirin V."/>
            <person name="Szebenyi C."/>
            <person name="Tomsovsky M."/>
            <person name="Tulloss R.E."/>
            <person name="Uehling J."/>
            <person name="Grigoriev I.V."/>
            <person name="Vagvolgyi C."/>
            <person name="Papp T."/>
            <person name="Martin F.M."/>
            <person name="Miettinen O."/>
            <person name="Hibbett D.S."/>
            <person name="Nagy L.G."/>
        </authorList>
    </citation>
    <scope>NUCLEOTIDE SEQUENCE [LARGE SCALE GENOMIC DNA]</scope>
    <source>
        <strain evidence="1 2">NL-1719</strain>
    </source>
</reference>
<proteinExistence type="predicted"/>
<dbReference type="Proteomes" id="UP000308600">
    <property type="component" value="Unassembled WGS sequence"/>
</dbReference>
<protein>
    <submittedName>
        <fullName evidence="1">Uncharacterized protein</fullName>
    </submittedName>
</protein>